<dbReference type="EMBL" id="FXAV01000042">
    <property type="protein sequence ID" value="SMG59761.1"/>
    <property type="molecule type" value="Genomic_DNA"/>
</dbReference>
<comment type="caution">
    <text evidence="1">The sequence shown here is derived from an EMBL/GenBank/DDBJ whole genome shotgun (WGS) entry which is preliminary data.</text>
</comment>
<sequence length="48" mass="5047">MENTLEQARARYAAAIKGGDEAEFIAAKSALITATTGTVLTDEQAAYI</sequence>
<gene>
    <name evidence="1" type="ORF">SAMN02745947_05489</name>
</gene>
<organism evidence="1 2">
    <name type="scientific">Rhodococcus rhodochrous J3</name>
    <dbReference type="NCBI Taxonomy" id="903528"/>
    <lineage>
        <taxon>Bacteria</taxon>
        <taxon>Bacillati</taxon>
        <taxon>Actinomycetota</taxon>
        <taxon>Actinomycetes</taxon>
        <taxon>Mycobacteriales</taxon>
        <taxon>Nocardiaceae</taxon>
        <taxon>Rhodococcus</taxon>
    </lineage>
</organism>
<evidence type="ECO:0000313" key="1">
    <source>
        <dbReference type="EMBL" id="SMG59761.1"/>
    </source>
</evidence>
<reference evidence="1 2" key="1">
    <citation type="submission" date="2017-04" db="EMBL/GenBank/DDBJ databases">
        <authorList>
            <person name="Varghese N."/>
            <person name="Submissions S."/>
        </authorList>
    </citation>
    <scope>NUCLEOTIDE SEQUENCE [LARGE SCALE GENOMIC DNA]</scope>
    <source>
        <strain evidence="1 2">J3</strain>
    </source>
</reference>
<accession>A0ABY1MJ62</accession>
<dbReference type="Proteomes" id="UP000193566">
    <property type="component" value="Unassembled WGS sequence"/>
</dbReference>
<dbReference type="RefSeq" id="WP_179161880.1">
    <property type="nucleotide sequence ID" value="NZ_FXAV01000042.1"/>
</dbReference>
<protein>
    <submittedName>
        <fullName evidence="1">Uncharacterized protein</fullName>
    </submittedName>
</protein>
<evidence type="ECO:0000313" key="2">
    <source>
        <dbReference type="Proteomes" id="UP000193566"/>
    </source>
</evidence>
<keyword evidence="2" id="KW-1185">Reference proteome</keyword>
<name>A0ABY1MJ62_RHORH</name>
<proteinExistence type="predicted"/>